<gene>
    <name evidence="1" type="ORF">TTHERM_001135140</name>
</gene>
<dbReference type="GeneID" id="24441785"/>
<protein>
    <submittedName>
        <fullName evidence="1">Uncharacterized protein</fullName>
    </submittedName>
</protein>
<dbReference type="KEGG" id="tet:TTHERM_001135140"/>
<sequence>MKYFTQDQETNFRDQYTQLTLNRGTMHPIPQYNQTYQGLQIYSIKIQKWNYIKNLQLKWKFKVKKKILILKRNRKLIQNKQSKLIENQNKTIYFHVCLVNFLSYKIIDLILKYKIYRQSLTIIDKKTIFTIDSMTNQRVYYIQLSQNIKQKYLMLLLNLNYQILNKM</sequence>
<dbReference type="EMBL" id="GG662756">
    <property type="protein sequence ID" value="EWS75306.1"/>
    <property type="molecule type" value="Genomic_DNA"/>
</dbReference>
<reference evidence="2" key="1">
    <citation type="journal article" date="2006" name="PLoS Biol.">
        <title>Macronuclear genome sequence of the ciliate Tetrahymena thermophila, a model eukaryote.</title>
        <authorList>
            <person name="Eisen J.A."/>
            <person name="Coyne R.S."/>
            <person name="Wu M."/>
            <person name="Wu D."/>
            <person name="Thiagarajan M."/>
            <person name="Wortman J.R."/>
            <person name="Badger J.H."/>
            <person name="Ren Q."/>
            <person name="Amedeo P."/>
            <person name="Jones K.M."/>
            <person name="Tallon L.J."/>
            <person name="Delcher A.L."/>
            <person name="Salzberg S.L."/>
            <person name="Silva J.C."/>
            <person name="Haas B.J."/>
            <person name="Majoros W.H."/>
            <person name="Farzad M."/>
            <person name="Carlton J.M."/>
            <person name="Smith R.K. Jr."/>
            <person name="Garg J."/>
            <person name="Pearlman R.E."/>
            <person name="Karrer K.M."/>
            <person name="Sun L."/>
            <person name="Manning G."/>
            <person name="Elde N.C."/>
            <person name="Turkewitz A.P."/>
            <person name="Asai D.J."/>
            <person name="Wilkes D.E."/>
            <person name="Wang Y."/>
            <person name="Cai H."/>
            <person name="Collins K."/>
            <person name="Stewart B.A."/>
            <person name="Lee S.R."/>
            <person name="Wilamowska K."/>
            <person name="Weinberg Z."/>
            <person name="Ruzzo W.L."/>
            <person name="Wloga D."/>
            <person name="Gaertig J."/>
            <person name="Frankel J."/>
            <person name="Tsao C.-C."/>
            <person name="Gorovsky M.A."/>
            <person name="Keeling P.J."/>
            <person name="Waller R.F."/>
            <person name="Patron N.J."/>
            <person name="Cherry J.M."/>
            <person name="Stover N.A."/>
            <person name="Krieger C.J."/>
            <person name="del Toro C."/>
            <person name="Ryder H.F."/>
            <person name="Williamson S.C."/>
            <person name="Barbeau R.A."/>
            <person name="Hamilton E.P."/>
            <person name="Orias E."/>
        </authorList>
    </citation>
    <scope>NUCLEOTIDE SEQUENCE [LARGE SCALE GENOMIC DNA]</scope>
    <source>
        <strain evidence="2">SB210</strain>
    </source>
</reference>
<evidence type="ECO:0000313" key="1">
    <source>
        <dbReference type="EMBL" id="EWS75306.1"/>
    </source>
</evidence>
<dbReference type="Proteomes" id="UP000009168">
    <property type="component" value="Unassembled WGS sequence"/>
</dbReference>
<name>W7XJ88_TETTS</name>
<evidence type="ECO:0000313" key="2">
    <source>
        <dbReference type="Proteomes" id="UP000009168"/>
    </source>
</evidence>
<dbReference type="InParanoid" id="W7XJ88"/>
<dbReference type="RefSeq" id="XP_012652161.1">
    <property type="nucleotide sequence ID" value="XM_012796707.1"/>
</dbReference>
<organism evidence="1 2">
    <name type="scientific">Tetrahymena thermophila (strain SB210)</name>
    <dbReference type="NCBI Taxonomy" id="312017"/>
    <lineage>
        <taxon>Eukaryota</taxon>
        <taxon>Sar</taxon>
        <taxon>Alveolata</taxon>
        <taxon>Ciliophora</taxon>
        <taxon>Intramacronucleata</taxon>
        <taxon>Oligohymenophorea</taxon>
        <taxon>Hymenostomatida</taxon>
        <taxon>Tetrahymenina</taxon>
        <taxon>Tetrahymenidae</taxon>
        <taxon>Tetrahymena</taxon>
    </lineage>
</organism>
<accession>W7XJ88</accession>
<keyword evidence="2" id="KW-1185">Reference proteome</keyword>
<dbReference type="AlphaFoldDB" id="W7XJ88"/>
<proteinExistence type="predicted"/>